<sequence length="268" mass="30388">KNIVSENEVDLIIFDDEITPTQQRNLQRKLDIGVVDRTALILDIFAQRARSREGKLQVELAQLNYLLPRLIGRGIELSRLGGGIGTRGPGETQLEVDRRTIRKKISILENKIDQISIQRNTQRKSRNDNIFQVALVGYTNSGKSTLLNTLTKSNVEAKNMLFSTLDSTTRKLMLDVKPDVLLTDTVGFIEKLPHQLIAAFKSTLEEVKISDLLLLIVDISNTGFESNILSVKSVLKDIEVWGKPFIMVFNKIDKIEKVLLESMRLKYR</sequence>
<dbReference type="PROSITE" id="PS51705">
    <property type="entry name" value="G_HFLX"/>
    <property type="match status" value="1"/>
</dbReference>
<dbReference type="InterPro" id="IPR006073">
    <property type="entry name" value="GTP-bd"/>
</dbReference>
<dbReference type="HAMAP" id="MF_00900">
    <property type="entry name" value="GTPase_HflX"/>
    <property type="match status" value="1"/>
</dbReference>
<dbReference type="SUPFAM" id="SSF52540">
    <property type="entry name" value="P-loop containing nucleoside triphosphate hydrolases"/>
    <property type="match status" value="1"/>
</dbReference>
<dbReference type="NCBIfam" id="TIGR03156">
    <property type="entry name" value="GTP_HflX"/>
    <property type="match status" value="1"/>
</dbReference>
<keyword evidence="2" id="KW-0547">Nucleotide-binding</keyword>
<dbReference type="GO" id="GO:0046872">
    <property type="term" value="F:metal ion binding"/>
    <property type="evidence" value="ECO:0007669"/>
    <property type="project" value="UniProtKB-KW"/>
</dbReference>
<keyword evidence="4" id="KW-0342">GTP-binding</keyword>
<dbReference type="Gene3D" id="3.40.50.11060">
    <property type="entry name" value="GTPase HflX, N-terminal domain"/>
    <property type="match status" value="1"/>
</dbReference>
<dbReference type="InterPro" id="IPR016496">
    <property type="entry name" value="GTPase_HflX"/>
</dbReference>
<evidence type="ECO:0000313" key="6">
    <source>
        <dbReference type="EMBL" id="GAG06042.1"/>
    </source>
</evidence>
<dbReference type="Pfam" id="PF16360">
    <property type="entry name" value="GTP-bdg_M"/>
    <property type="match status" value="1"/>
</dbReference>
<dbReference type="GO" id="GO:0043022">
    <property type="term" value="F:ribosome binding"/>
    <property type="evidence" value="ECO:0007669"/>
    <property type="project" value="TreeGrafter"/>
</dbReference>
<feature type="domain" description="Hflx-type G" evidence="5">
    <location>
        <begin position="131"/>
        <end position="268"/>
    </location>
</feature>
<dbReference type="Pfam" id="PF01926">
    <property type="entry name" value="MMR_HSR1"/>
    <property type="match status" value="1"/>
</dbReference>
<evidence type="ECO:0000256" key="1">
    <source>
        <dbReference type="ARBA" id="ARBA00022723"/>
    </source>
</evidence>
<dbReference type="InterPro" id="IPR027417">
    <property type="entry name" value="P-loop_NTPase"/>
</dbReference>
<dbReference type="PRINTS" id="PR00326">
    <property type="entry name" value="GTP1OBG"/>
</dbReference>
<feature type="non-terminal residue" evidence="6">
    <location>
        <position position="268"/>
    </location>
</feature>
<keyword evidence="3" id="KW-0460">Magnesium</keyword>
<dbReference type="PANTHER" id="PTHR10229">
    <property type="entry name" value="GTP-BINDING PROTEIN HFLX"/>
    <property type="match status" value="1"/>
</dbReference>
<gene>
    <name evidence="6" type="ORF">S01H1_38558</name>
</gene>
<dbReference type="AlphaFoldDB" id="X0V3U5"/>
<accession>X0V3U5</accession>
<comment type="caution">
    <text evidence="6">The sequence shown here is derived from an EMBL/GenBank/DDBJ whole genome shotgun (WGS) entry which is preliminary data.</text>
</comment>
<reference evidence="6" key="1">
    <citation type="journal article" date="2014" name="Front. Microbiol.">
        <title>High frequency of phylogenetically diverse reductive dehalogenase-homologous genes in deep subseafloor sedimentary metagenomes.</title>
        <authorList>
            <person name="Kawai M."/>
            <person name="Futagami T."/>
            <person name="Toyoda A."/>
            <person name="Takaki Y."/>
            <person name="Nishi S."/>
            <person name="Hori S."/>
            <person name="Arai W."/>
            <person name="Tsubouchi T."/>
            <person name="Morono Y."/>
            <person name="Uchiyama I."/>
            <person name="Ito T."/>
            <person name="Fujiyama A."/>
            <person name="Inagaki F."/>
            <person name="Takami H."/>
        </authorList>
    </citation>
    <scope>NUCLEOTIDE SEQUENCE</scope>
    <source>
        <strain evidence="6">Expedition CK06-06</strain>
    </source>
</reference>
<dbReference type="Pfam" id="PF13167">
    <property type="entry name" value="GTP-bdg_N"/>
    <property type="match status" value="1"/>
</dbReference>
<dbReference type="InterPro" id="IPR030394">
    <property type="entry name" value="G_HFLX_dom"/>
</dbReference>
<proteinExistence type="inferred from homology"/>
<dbReference type="CDD" id="cd01878">
    <property type="entry name" value="HflX"/>
    <property type="match status" value="1"/>
</dbReference>
<dbReference type="InterPro" id="IPR042108">
    <property type="entry name" value="GTPase_HflX_N_sf"/>
</dbReference>
<dbReference type="Gene3D" id="3.40.50.300">
    <property type="entry name" value="P-loop containing nucleotide triphosphate hydrolases"/>
    <property type="match status" value="1"/>
</dbReference>
<organism evidence="6">
    <name type="scientific">marine sediment metagenome</name>
    <dbReference type="NCBI Taxonomy" id="412755"/>
    <lineage>
        <taxon>unclassified sequences</taxon>
        <taxon>metagenomes</taxon>
        <taxon>ecological metagenomes</taxon>
    </lineage>
</organism>
<feature type="non-terminal residue" evidence="6">
    <location>
        <position position="1"/>
    </location>
</feature>
<dbReference type="InterPro" id="IPR032305">
    <property type="entry name" value="GTP-bd_M"/>
</dbReference>
<keyword evidence="1" id="KW-0479">Metal-binding</keyword>
<dbReference type="GO" id="GO:0005525">
    <property type="term" value="F:GTP binding"/>
    <property type="evidence" value="ECO:0007669"/>
    <property type="project" value="UniProtKB-KW"/>
</dbReference>
<dbReference type="InterPro" id="IPR025121">
    <property type="entry name" value="GTPase_HflX_N"/>
</dbReference>
<protein>
    <recommendedName>
        <fullName evidence="5">Hflx-type G domain-containing protein</fullName>
    </recommendedName>
</protein>
<dbReference type="EMBL" id="BARS01024282">
    <property type="protein sequence ID" value="GAG06042.1"/>
    <property type="molecule type" value="Genomic_DNA"/>
</dbReference>
<dbReference type="GO" id="GO:0005737">
    <property type="term" value="C:cytoplasm"/>
    <property type="evidence" value="ECO:0007669"/>
    <property type="project" value="TreeGrafter"/>
</dbReference>
<evidence type="ECO:0000256" key="4">
    <source>
        <dbReference type="ARBA" id="ARBA00023134"/>
    </source>
</evidence>
<evidence type="ECO:0000259" key="5">
    <source>
        <dbReference type="PROSITE" id="PS51705"/>
    </source>
</evidence>
<evidence type="ECO:0000256" key="3">
    <source>
        <dbReference type="ARBA" id="ARBA00022842"/>
    </source>
</evidence>
<dbReference type="Gene3D" id="6.10.250.2860">
    <property type="match status" value="1"/>
</dbReference>
<name>X0V3U5_9ZZZZ</name>
<evidence type="ECO:0000256" key="2">
    <source>
        <dbReference type="ARBA" id="ARBA00022741"/>
    </source>
</evidence>
<dbReference type="PANTHER" id="PTHR10229:SF0">
    <property type="entry name" value="GTP-BINDING PROTEIN 6-RELATED"/>
    <property type="match status" value="1"/>
</dbReference>